<dbReference type="InterPro" id="IPR003791">
    <property type="entry name" value="UPF0178"/>
</dbReference>
<comment type="caution">
    <text evidence="3">The sequence shown here is derived from an EMBL/GenBank/DDBJ whole genome shotgun (WGS) entry which is preliminary data.</text>
</comment>
<name>A0A1E3H4K9_9HYPH</name>
<dbReference type="Pfam" id="PF02639">
    <property type="entry name" value="DUF188"/>
    <property type="match status" value="1"/>
</dbReference>
<dbReference type="OrthoDB" id="9798918at2"/>
<evidence type="ECO:0000313" key="4">
    <source>
        <dbReference type="Proteomes" id="UP000094622"/>
    </source>
</evidence>
<comment type="similarity">
    <text evidence="1 2">Belongs to the UPF0178 family.</text>
</comment>
<dbReference type="CDD" id="cd18720">
    <property type="entry name" value="PIN_YqxD-like"/>
    <property type="match status" value="1"/>
</dbReference>
<dbReference type="AlphaFoldDB" id="A0A1E3H4K9"/>
<dbReference type="RefSeq" id="WP_069306306.1">
    <property type="nucleotide sequence ID" value="NZ_MCRJ01000025.1"/>
</dbReference>
<sequence>MDDPIEILVDADACPVKPEIYKVAERHGLKVVIVANAPIAVPRDQDVERVIVPQGPDVADDHIAARARPGSVVVTADVPLAARCVKAGASVISPTGKPFDDNSIGMALATRDLLDELRGAGMTTGGPPPFGPKDRSRFLSALDLAIVRLKRKRGTM</sequence>
<gene>
    <name evidence="3" type="ORF">A6302_01374</name>
</gene>
<dbReference type="Proteomes" id="UP000094622">
    <property type="component" value="Unassembled WGS sequence"/>
</dbReference>
<dbReference type="HAMAP" id="MF_00489">
    <property type="entry name" value="UPF0178"/>
    <property type="match status" value="1"/>
</dbReference>
<proteinExistence type="inferred from homology"/>
<keyword evidence="4" id="KW-1185">Reference proteome</keyword>
<reference evidence="3 4" key="1">
    <citation type="submission" date="2016-07" db="EMBL/GenBank/DDBJ databases">
        <title>Draft Genome Sequence of Methylobrevis pamukkalensis PK2.</title>
        <authorList>
            <person name="Vasilenko O.V."/>
            <person name="Doronina N.V."/>
            <person name="Shmareva M.N."/>
            <person name="Tarlachkov S.V."/>
            <person name="Mustakhimov I."/>
            <person name="Trotsenko Y.A."/>
        </authorList>
    </citation>
    <scope>NUCLEOTIDE SEQUENCE [LARGE SCALE GENOMIC DNA]</scope>
    <source>
        <strain evidence="3 4">PK2</strain>
    </source>
</reference>
<evidence type="ECO:0000256" key="2">
    <source>
        <dbReference type="HAMAP-Rule" id="MF_00489"/>
    </source>
</evidence>
<evidence type="ECO:0000313" key="3">
    <source>
        <dbReference type="EMBL" id="ODN71259.1"/>
    </source>
</evidence>
<dbReference type="EMBL" id="MCRJ01000025">
    <property type="protein sequence ID" value="ODN71259.1"/>
    <property type="molecule type" value="Genomic_DNA"/>
</dbReference>
<accession>A0A1E3H4K9</accession>
<dbReference type="PANTHER" id="PTHR35146:SF1">
    <property type="entry name" value="UPF0178 PROTEIN YAII"/>
    <property type="match status" value="1"/>
</dbReference>
<dbReference type="NCBIfam" id="NF001095">
    <property type="entry name" value="PRK00124.1"/>
    <property type="match status" value="1"/>
</dbReference>
<protein>
    <recommendedName>
        <fullName evidence="2">UPF0178 protein A6302_01374</fullName>
    </recommendedName>
</protein>
<dbReference type="PANTHER" id="PTHR35146">
    <property type="entry name" value="UPF0178 PROTEIN YAII"/>
    <property type="match status" value="1"/>
</dbReference>
<organism evidence="3 4">
    <name type="scientific">Methylobrevis pamukkalensis</name>
    <dbReference type="NCBI Taxonomy" id="1439726"/>
    <lineage>
        <taxon>Bacteria</taxon>
        <taxon>Pseudomonadati</taxon>
        <taxon>Pseudomonadota</taxon>
        <taxon>Alphaproteobacteria</taxon>
        <taxon>Hyphomicrobiales</taxon>
        <taxon>Pleomorphomonadaceae</taxon>
        <taxon>Methylobrevis</taxon>
    </lineage>
</organism>
<evidence type="ECO:0000256" key="1">
    <source>
        <dbReference type="ARBA" id="ARBA00008522"/>
    </source>
</evidence>